<dbReference type="KEGG" id="lins:G7067_07005"/>
<keyword evidence="2" id="KW-1185">Reference proteome</keyword>
<dbReference type="AlphaFoldDB" id="A0A6G8FIW4"/>
<proteinExistence type="predicted"/>
<gene>
    <name evidence="1" type="ORF">G7067_07005</name>
</gene>
<dbReference type="EMBL" id="CP049934">
    <property type="protein sequence ID" value="QIM16229.1"/>
    <property type="molecule type" value="Genomic_DNA"/>
</dbReference>
<dbReference type="Proteomes" id="UP000501387">
    <property type="component" value="Chromosome"/>
</dbReference>
<reference evidence="1 2" key="1">
    <citation type="submission" date="2020-03" db="EMBL/GenBank/DDBJ databases">
        <title>Leucobacter sp. nov., isolated from beetles.</title>
        <authorList>
            <person name="Hyun D.-W."/>
            <person name="Bae J.-W."/>
        </authorList>
    </citation>
    <scope>NUCLEOTIDE SEQUENCE [LARGE SCALE GENOMIC DNA]</scope>
    <source>
        <strain evidence="1 2">HDW9B</strain>
    </source>
</reference>
<evidence type="ECO:0008006" key="3">
    <source>
        <dbReference type="Google" id="ProtNLM"/>
    </source>
</evidence>
<dbReference type="RefSeq" id="WP_166323041.1">
    <property type="nucleotide sequence ID" value="NZ_CP049934.1"/>
</dbReference>
<evidence type="ECO:0000313" key="2">
    <source>
        <dbReference type="Proteomes" id="UP000501387"/>
    </source>
</evidence>
<evidence type="ECO:0000313" key="1">
    <source>
        <dbReference type="EMBL" id="QIM16229.1"/>
    </source>
</evidence>
<name>A0A6G8FIW4_9MICO</name>
<protein>
    <recommendedName>
        <fullName evidence="3">DUF5085 family protein</fullName>
    </recommendedName>
</protein>
<sequence>MVEGVVVRPRVLQLRDVVSHTVTLSEGESALDVMDAVGSYFKSVLMQNGYYTSGPIVFSYLPGGDRFTVMTSLGNEVNIVDDSEQSFGFLKELRVESDYFYRHCDVAEPIPYDLLFEKVSESGRAVSTVYHVVLDVFGDVMLDLYVEPEQTS</sequence>
<organism evidence="1 2">
    <name type="scientific">Leucobacter insecticola</name>
    <dbReference type="NCBI Taxonomy" id="2714934"/>
    <lineage>
        <taxon>Bacteria</taxon>
        <taxon>Bacillati</taxon>
        <taxon>Actinomycetota</taxon>
        <taxon>Actinomycetes</taxon>
        <taxon>Micrococcales</taxon>
        <taxon>Microbacteriaceae</taxon>
        <taxon>Leucobacter</taxon>
    </lineage>
</organism>
<accession>A0A6G8FIW4</accession>